<organism evidence="2 3">
    <name type="scientific">Batillaria attramentaria</name>
    <dbReference type="NCBI Taxonomy" id="370345"/>
    <lineage>
        <taxon>Eukaryota</taxon>
        <taxon>Metazoa</taxon>
        <taxon>Spiralia</taxon>
        <taxon>Lophotrochozoa</taxon>
        <taxon>Mollusca</taxon>
        <taxon>Gastropoda</taxon>
        <taxon>Caenogastropoda</taxon>
        <taxon>Sorbeoconcha</taxon>
        <taxon>Cerithioidea</taxon>
        <taxon>Batillariidae</taxon>
        <taxon>Batillaria</taxon>
    </lineage>
</organism>
<evidence type="ECO:0000313" key="2">
    <source>
        <dbReference type="EMBL" id="KAK7502868.1"/>
    </source>
</evidence>
<dbReference type="Proteomes" id="UP001519460">
    <property type="component" value="Unassembled WGS sequence"/>
</dbReference>
<comment type="caution">
    <text evidence="2">The sequence shown here is derived from an EMBL/GenBank/DDBJ whole genome shotgun (WGS) entry which is preliminary data.</text>
</comment>
<accession>A0ABD0LU07</accession>
<gene>
    <name evidence="2" type="ORF">BaRGS_00005817</name>
</gene>
<feature type="non-terminal residue" evidence="2">
    <location>
        <position position="263"/>
    </location>
</feature>
<sequence length="263" mass="29438">MLMTQLADSLRADSPKTPDTRQHNDPETSAAFGPHNDGYTHATVAPLDQNNYLYTTLGCDSKCDHAFSTLASINQSGYIHETTASVVSSNGHKSLPTHTTTLSTGEIWRCLQENATLSLTNIEFLTISYFQAGSEKRRTNGTMCTVQIKAPRHYVNVKLVEQTCTSRFPVDPLKRLPVWVNDSMYDNYVDLQVRFNTKTATDHWTGCESVLDPLFTIIQMLSDVTVVFTVRNVSVDYRMRINITSVPFGAIPELDLHFISPLL</sequence>
<feature type="region of interest" description="Disordered" evidence="1">
    <location>
        <begin position="1"/>
        <end position="37"/>
    </location>
</feature>
<reference evidence="2 3" key="1">
    <citation type="journal article" date="2023" name="Sci. Data">
        <title>Genome assembly of the Korean intertidal mud-creeper Batillaria attramentaria.</title>
        <authorList>
            <person name="Patra A.K."/>
            <person name="Ho P.T."/>
            <person name="Jun S."/>
            <person name="Lee S.J."/>
            <person name="Kim Y."/>
            <person name="Won Y.J."/>
        </authorList>
    </citation>
    <scope>NUCLEOTIDE SEQUENCE [LARGE SCALE GENOMIC DNA]</scope>
    <source>
        <strain evidence="2">Wonlab-2016</strain>
    </source>
</reference>
<proteinExistence type="predicted"/>
<dbReference type="AlphaFoldDB" id="A0ABD0LU07"/>
<dbReference type="EMBL" id="JACVVK020000023">
    <property type="protein sequence ID" value="KAK7502868.1"/>
    <property type="molecule type" value="Genomic_DNA"/>
</dbReference>
<keyword evidence="3" id="KW-1185">Reference proteome</keyword>
<name>A0ABD0LU07_9CAEN</name>
<evidence type="ECO:0000313" key="3">
    <source>
        <dbReference type="Proteomes" id="UP001519460"/>
    </source>
</evidence>
<feature type="compositionally biased region" description="Basic and acidic residues" evidence="1">
    <location>
        <begin position="10"/>
        <end position="26"/>
    </location>
</feature>
<evidence type="ECO:0000256" key="1">
    <source>
        <dbReference type="SAM" id="MobiDB-lite"/>
    </source>
</evidence>
<protein>
    <submittedName>
        <fullName evidence="2">Uncharacterized protein</fullName>
    </submittedName>
</protein>